<feature type="region of interest" description="Disordered" evidence="1">
    <location>
        <begin position="231"/>
        <end position="264"/>
    </location>
</feature>
<name>G5JE31_CROWT</name>
<organism evidence="3 4">
    <name type="scientific">Crocosphaera watsonii WH 0003</name>
    <dbReference type="NCBI Taxonomy" id="423471"/>
    <lineage>
        <taxon>Bacteria</taxon>
        <taxon>Bacillati</taxon>
        <taxon>Cyanobacteriota</taxon>
        <taxon>Cyanophyceae</taxon>
        <taxon>Oscillatoriophycideae</taxon>
        <taxon>Chroococcales</taxon>
        <taxon>Aphanothecaceae</taxon>
        <taxon>Crocosphaera</taxon>
    </lineage>
</organism>
<reference evidence="3 4" key="1">
    <citation type="journal article" date="2011" name="Front. Microbiol.">
        <title>Two Strains of Crocosphaera watsonii with Highly Conserved Genomes are Distinguished by Strain-Specific Features.</title>
        <authorList>
            <person name="Bench S.R."/>
            <person name="Ilikchyan I.N."/>
            <person name="Tripp H.J."/>
            <person name="Zehr J.P."/>
        </authorList>
    </citation>
    <scope>NUCLEOTIDE SEQUENCE [LARGE SCALE GENOMIC DNA]</scope>
    <source>
        <strain evidence="3 4">WH 0003</strain>
    </source>
</reference>
<dbReference type="AlphaFoldDB" id="G5JE31"/>
<gene>
    <name evidence="3" type="ORF">CWATWH0003_B018</name>
</gene>
<feature type="region of interest" description="Disordered" evidence="1">
    <location>
        <begin position="161"/>
        <end position="181"/>
    </location>
</feature>
<feature type="compositionally biased region" description="Basic and acidic residues" evidence="1">
    <location>
        <begin position="197"/>
        <end position="212"/>
    </location>
</feature>
<sequence length="467" mass="54970">MDKAKATYIDANVRAFDGIREMARDFREHCSINHRVQRVVYHATLSLPPEDKDKLNPLQWENLAHRFLAKMGFFEDPDTPSVPYLIVQHNDRDHDHIHIVAARVRNDGTCVSDSWDYRRGEKAVRELEVEFGLSQPFKQTNRKSPHPYLVEKLERIYQNSDDNLVSTPQEEETPSLPENDPIADQVNQILEYRKQLLDSKKTKDEDETRINEEGEANDYSLSSLIERANKASIPPNSREISPSNNTPISTLHQNTQSPSSAVTTPQNLELTTLINEVCQQVQTIPEFLKILKDRGVEATVKLTRNKCVQGIIYHYEGERITGTQLGAAYTFPGLRKRQKLRFERHHIPEIEEHNRSCQPLPPPEGRRRAKWQWLQFVSNRFNQWLTQNQKQRYQNDNFEVRRDRDWLIIASHDSDFFVKARYDQKKRQWLPQSGWRFNQQEADFIRSKLSAFSRENSENIRRNFRRR</sequence>
<evidence type="ECO:0000259" key="2">
    <source>
        <dbReference type="Pfam" id="PF03432"/>
    </source>
</evidence>
<feature type="region of interest" description="Disordered" evidence="1">
    <location>
        <begin position="197"/>
        <end position="217"/>
    </location>
</feature>
<dbReference type="EMBL" id="AESD01000911">
    <property type="protein sequence ID" value="EHJ09553.1"/>
    <property type="molecule type" value="Genomic_DNA"/>
</dbReference>
<feature type="compositionally biased region" description="Polar residues" evidence="1">
    <location>
        <begin position="234"/>
        <end position="264"/>
    </location>
</feature>
<comment type="caution">
    <text evidence="3">The sequence shown here is derived from an EMBL/GenBank/DDBJ whole genome shotgun (WGS) entry which is preliminary data.</text>
</comment>
<accession>G5JE31</accession>
<proteinExistence type="predicted"/>
<feature type="domain" description="MobA/VirD2-like nuclease" evidence="2">
    <location>
        <begin position="7"/>
        <end position="133"/>
    </location>
</feature>
<dbReference type="PATRIC" id="fig|423471.3.peg.5300"/>
<evidence type="ECO:0000313" key="4">
    <source>
        <dbReference type="Proteomes" id="UP000003477"/>
    </source>
</evidence>
<dbReference type="Proteomes" id="UP000003477">
    <property type="component" value="Unassembled WGS sequence"/>
</dbReference>
<evidence type="ECO:0000313" key="3">
    <source>
        <dbReference type="EMBL" id="EHJ09553.1"/>
    </source>
</evidence>
<protein>
    <submittedName>
        <fullName evidence="3">Mobilization protein BmgA</fullName>
    </submittedName>
</protein>
<dbReference type="InterPro" id="IPR005094">
    <property type="entry name" value="Endonuclease_MobA/VirD2"/>
</dbReference>
<evidence type="ECO:0000256" key="1">
    <source>
        <dbReference type="SAM" id="MobiDB-lite"/>
    </source>
</evidence>
<dbReference type="Pfam" id="PF03432">
    <property type="entry name" value="Relaxase"/>
    <property type="match status" value="1"/>
</dbReference>